<dbReference type="InterPro" id="IPR007396">
    <property type="entry name" value="TR_PAI2-type"/>
</dbReference>
<sequence>MYIPAHFKMNDTAEIRTFVMAHPFGALLTNGKQVPQVTHLPMQLLTDDAGNDSINLHLSKANPHAKGLENGESAVAVFLGTNGYISPRWYAAKDNVPTWNYTAVHAIGTLRKIENEEELMKLVDKLTIEHEAGAKSPWRADWSNSKIRKMVNAIIGFELKVERWEGKEKVGQNRSAEDQASLKRNLENSGDPAYQFLAKQMKTS</sequence>
<feature type="region of interest" description="Disordered" evidence="1">
    <location>
        <begin position="168"/>
        <end position="188"/>
    </location>
</feature>
<dbReference type="InterPro" id="IPR012349">
    <property type="entry name" value="Split_barrel_FMN-bd"/>
</dbReference>
<dbReference type="EMBL" id="UINC01008793">
    <property type="protein sequence ID" value="SVA39526.1"/>
    <property type="molecule type" value="Genomic_DNA"/>
</dbReference>
<evidence type="ECO:0000256" key="1">
    <source>
        <dbReference type="SAM" id="MobiDB-lite"/>
    </source>
</evidence>
<dbReference type="SUPFAM" id="SSF50475">
    <property type="entry name" value="FMN-binding split barrel"/>
    <property type="match status" value="1"/>
</dbReference>
<dbReference type="Pfam" id="PF04299">
    <property type="entry name" value="FMN_bind_2"/>
    <property type="match status" value="1"/>
</dbReference>
<evidence type="ECO:0008006" key="3">
    <source>
        <dbReference type="Google" id="ProtNLM"/>
    </source>
</evidence>
<gene>
    <name evidence="2" type="ORF">METZ01_LOCUS92380</name>
</gene>
<organism evidence="2">
    <name type="scientific">marine metagenome</name>
    <dbReference type="NCBI Taxonomy" id="408172"/>
    <lineage>
        <taxon>unclassified sequences</taxon>
        <taxon>metagenomes</taxon>
        <taxon>ecological metagenomes</taxon>
    </lineage>
</organism>
<dbReference type="Gene3D" id="2.30.110.10">
    <property type="entry name" value="Electron Transport, Fmn-binding Protein, Chain A"/>
    <property type="match status" value="1"/>
</dbReference>
<reference evidence="2" key="1">
    <citation type="submission" date="2018-05" db="EMBL/GenBank/DDBJ databases">
        <authorList>
            <person name="Lanie J.A."/>
            <person name="Ng W.-L."/>
            <person name="Kazmierczak K.M."/>
            <person name="Andrzejewski T.M."/>
            <person name="Davidsen T.M."/>
            <person name="Wayne K.J."/>
            <person name="Tettelin H."/>
            <person name="Glass J.I."/>
            <person name="Rusch D."/>
            <person name="Podicherti R."/>
            <person name="Tsui H.-C.T."/>
            <person name="Winkler M.E."/>
        </authorList>
    </citation>
    <scope>NUCLEOTIDE SEQUENCE</scope>
</reference>
<name>A0A381VGN8_9ZZZZ</name>
<protein>
    <recommendedName>
        <fullName evidence="3">Transcriptional regulator</fullName>
    </recommendedName>
</protein>
<dbReference type="PIRSF" id="PIRSF010372">
    <property type="entry name" value="PaiB"/>
    <property type="match status" value="1"/>
</dbReference>
<dbReference type="AlphaFoldDB" id="A0A381VGN8"/>
<feature type="compositionally biased region" description="Basic and acidic residues" evidence="1">
    <location>
        <begin position="168"/>
        <end position="186"/>
    </location>
</feature>
<dbReference type="PANTHER" id="PTHR35802">
    <property type="entry name" value="PROTEASE SYNTHASE AND SPORULATION PROTEIN PAI 2"/>
    <property type="match status" value="1"/>
</dbReference>
<proteinExistence type="predicted"/>
<dbReference type="PANTHER" id="PTHR35802:SF1">
    <property type="entry name" value="PROTEASE SYNTHASE AND SPORULATION PROTEIN PAI 2"/>
    <property type="match status" value="1"/>
</dbReference>
<evidence type="ECO:0000313" key="2">
    <source>
        <dbReference type="EMBL" id="SVA39526.1"/>
    </source>
</evidence>
<accession>A0A381VGN8</accession>